<comment type="caution">
    <text evidence="1">The sequence shown here is derived from an EMBL/GenBank/DDBJ whole genome shotgun (WGS) entry which is preliminary data.</text>
</comment>
<keyword evidence="2" id="KW-1185">Reference proteome</keyword>
<dbReference type="Proteomes" id="UP000245469">
    <property type="component" value="Unassembled WGS sequence"/>
</dbReference>
<evidence type="ECO:0000313" key="2">
    <source>
        <dbReference type="Proteomes" id="UP000245469"/>
    </source>
</evidence>
<dbReference type="RefSeq" id="WP_109775309.1">
    <property type="nucleotide sequence ID" value="NZ_QGDQ01000019.1"/>
</dbReference>
<sequence>MLRDPITVLVEDTVAAHPDTCADCLGRLLHGRRQYLPASPPTRWKAGDVRAVLLDMAPARITDPCDLPAHAAPALEALLDLLESTGRLHPGSAKPATLRRELNQAAPLAPDALADRRRWRLAKTLYAQMLAEGVDIADDDACEAWAEEFSERDDDARAVVLKHLAASDPSVLRARFIARNGQAAALDPDDPRNIGLTASAVIGGPSATDDEPTEPYPTVPLPSRAEAADAARQSPMLATLVSVSQFLVGRKTTKDGEPVPADVELLSLMTGEAEHGERLRHLRDAPLTAELLRTAELVELIAPGMTGWLPGHRLPPLRDDAIEPNLADLSDDEVLELWQATFTVTERMVAARDSGSDETTWRSNLMPEVTVTLYRCAGGQGTPVAIDTLARAAALTSAPPAPPTVPGGGDLADMAAQMHELMIEARTVMVLEQVAVLEFLGALVLDDDAAADVPTHRAIDLHRSERRASLTPLGLWAVHAQLQRAVT</sequence>
<name>A0A316A3R3_9ACTN</name>
<organism evidence="1 2">
    <name type="scientific">Quadrisphaera granulorum</name>
    <dbReference type="NCBI Taxonomy" id="317664"/>
    <lineage>
        <taxon>Bacteria</taxon>
        <taxon>Bacillati</taxon>
        <taxon>Actinomycetota</taxon>
        <taxon>Actinomycetes</taxon>
        <taxon>Kineosporiales</taxon>
        <taxon>Kineosporiaceae</taxon>
        <taxon>Quadrisphaera</taxon>
    </lineage>
</organism>
<protein>
    <submittedName>
        <fullName evidence="1">Uncharacterized protein</fullName>
    </submittedName>
</protein>
<accession>A0A316A3R3</accession>
<dbReference type="AlphaFoldDB" id="A0A316A3R3"/>
<reference evidence="1 2" key="1">
    <citation type="submission" date="2018-03" db="EMBL/GenBank/DDBJ databases">
        <title>Genomic Encyclopedia of Archaeal and Bacterial Type Strains, Phase II (KMG-II): from individual species to whole genera.</title>
        <authorList>
            <person name="Goeker M."/>
        </authorList>
    </citation>
    <scope>NUCLEOTIDE SEQUENCE [LARGE SCALE GENOMIC DNA]</scope>
    <source>
        <strain evidence="1 2">DSM 44889</strain>
    </source>
</reference>
<proteinExistence type="predicted"/>
<gene>
    <name evidence="1" type="ORF">BXY45_119111</name>
</gene>
<dbReference type="EMBL" id="QGDQ01000019">
    <property type="protein sequence ID" value="PWJ52616.1"/>
    <property type="molecule type" value="Genomic_DNA"/>
</dbReference>
<dbReference type="OrthoDB" id="3848264at2"/>
<evidence type="ECO:0000313" key="1">
    <source>
        <dbReference type="EMBL" id="PWJ52616.1"/>
    </source>
</evidence>